<dbReference type="PANTHER" id="PTHR21716:SF53">
    <property type="entry name" value="PERMEASE PERM-RELATED"/>
    <property type="match status" value="1"/>
</dbReference>
<name>A0A0G0B611_9BACT</name>
<dbReference type="Pfam" id="PF01594">
    <property type="entry name" value="AI-2E_transport"/>
    <property type="match status" value="1"/>
</dbReference>
<feature type="transmembrane region" description="Helical" evidence="8">
    <location>
        <begin position="331"/>
        <end position="354"/>
    </location>
</feature>
<evidence type="ECO:0000256" key="2">
    <source>
        <dbReference type="ARBA" id="ARBA00009773"/>
    </source>
</evidence>
<feature type="transmembrane region" description="Helical" evidence="8">
    <location>
        <begin position="62"/>
        <end position="84"/>
    </location>
</feature>
<dbReference type="AlphaFoldDB" id="A0A0G0B611"/>
<evidence type="ECO:0000256" key="3">
    <source>
        <dbReference type="ARBA" id="ARBA00022448"/>
    </source>
</evidence>
<feature type="transmembrane region" description="Helical" evidence="8">
    <location>
        <begin position="263"/>
        <end position="282"/>
    </location>
</feature>
<evidence type="ECO:0000256" key="6">
    <source>
        <dbReference type="ARBA" id="ARBA00022989"/>
    </source>
</evidence>
<accession>A0A0G0B611</accession>
<reference evidence="9 10" key="1">
    <citation type="journal article" date="2015" name="Nature">
        <title>rRNA introns, odd ribosomes, and small enigmatic genomes across a large radiation of phyla.</title>
        <authorList>
            <person name="Brown C.T."/>
            <person name="Hug L.A."/>
            <person name="Thomas B.C."/>
            <person name="Sharon I."/>
            <person name="Castelle C.J."/>
            <person name="Singh A."/>
            <person name="Wilkins M.J."/>
            <person name="Williams K.H."/>
            <person name="Banfield J.F."/>
        </authorList>
    </citation>
    <scope>NUCLEOTIDE SEQUENCE [LARGE SCALE GENOMIC DNA]</scope>
</reference>
<proteinExistence type="inferred from homology"/>
<feature type="transmembrane region" description="Helical" evidence="8">
    <location>
        <begin position="177"/>
        <end position="199"/>
    </location>
</feature>
<dbReference type="EMBL" id="LBPV01000040">
    <property type="protein sequence ID" value="KKP64774.1"/>
    <property type="molecule type" value="Genomic_DNA"/>
</dbReference>
<evidence type="ECO:0008006" key="11">
    <source>
        <dbReference type="Google" id="ProtNLM"/>
    </source>
</evidence>
<organism evidence="9 10">
    <name type="scientific">candidate division WS6 bacterium GW2011_GWE1_34_7</name>
    <dbReference type="NCBI Taxonomy" id="1619093"/>
    <lineage>
        <taxon>Bacteria</taxon>
        <taxon>Candidatus Dojkabacteria</taxon>
    </lineage>
</organism>
<keyword evidence="5 8" id="KW-0812">Transmembrane</keyword>
<dbReference type="GO" id="GO:0055085">
    <property type="term" value="P:transmembrane transport"/>
    <property type="evidence" value="ECO:0007669"/>
    <property type="project" value="TreeGrafter"/>
</dbReference>
<evidence type="ECO:0000256" key="5">
    <source>
        <dbReference type="ARBA" id="ARBA00022692"/>
    </source>
</evidence>
<comment type="similarity">
    <text evidence="2">Belongs to the autoinducer-2 exporter (AI-2E) (TC 2.A.86) family.</text>
</comment>
<comment type="caution">
    <text evidence="9">The sequence shown here is derived from an EMBL/GenBank/DDBJ whole genome shotgun (WGS) entry which is preliminary data.</text>
</comment>
<evidence type="ECO:0000256" key="4">
    <source>
        <dbReference type="ARBA" id="ARBA00022475"/>
    </source>
</evidence>
<evidence type="ECO:0000313" key="9">
    <source>
        <dbReference type="EMBL" id="KKP64774.1"/>
    </source>
</evidence>
<feature type="transmembrane region" description="Helical" evidence="8">
    <location>
        <begin position="96"/>
        <end position="118"/>
    </location>
</feature>
<feature type="transmembrane region" description="Helical" evidence="8">
    <location>
        <begin position="235"/>
        <end position="256"/>
    </location>
</feature>
<feature type="transmembrane region" description="Helical" evidence="8">
    <location>
        <begin position="138"/>
        <end position="157"/>
    </location>
</feature>
<keyword evidence="4" id="KW-1003">Cell membrane</keyword>
<keyword evidence="3" id="KW-0813">Transport</keyword>
<comment type="subcellular location">
    <subcellularLocation>
        <location evidence="1">Cell membrane</location>
        <topology evidence="1">Multi-pass membrane protein</topology>
    </subcellularLocation>
</comment>
<dbReference type="GO" id="GO:0005886">
    <property type="term" value="C:plasma membrane"/>
    <property type="evidence" value="ECO:0007669"/>
    <property type="project" value="UniProtKB-SubCell"/>
</dbReference>
<sequence length="379" mass="42098">MLNMNIERKAKKQEFIKKVEEFNRERQGDKNPAIVIEFSWKLIFFILSIIAVLFWGSQIFTMILFLFISLVVMSAVLPIVKWLVHNKIPKTWAITLVYFVGILFLLGVISVVIIPFVGQVDKLVDSIPIWINSLLDNLNGVGIAGFTLDSTVLNKLIMDWVEKLTFIDSFESIATTVGGLFGWTSLILAAIVFSIYLVIDHNNILDFGLLRITSGEKRERVKRLVLELESKLGRWLLGQAIVSSIAGIVLGSILALFEVPFALPMGVFIALLSTIPTLGATFSSVPPLLIALVVNGPLSAFIIMLIFVVYQQIENNFIIPKVMGNAVGIRPILVLFAAITFLILFGVWGAVLAVPSIVIGRICYEFYIDLQKIQAKGSI</sequence>
<feature type="transmembrane region" description="Helical" evidence="8">
    <location>
        <begin position="288"/>
        <end position="310"/>
    </location>
</feature>
<evidence type="ECO:0000256" key="1">
    <source>
        <dbReference type="ARBA" id="ARBA00004651"/>
    </source>
</evidence>
<dbReference type="InterPro" id="IPR002549">
    <property type="entry name" value="AI-2E-like"/>
</dbReference>
<dbReference type="PANTHER" id="PTHR21716">
    <property type="entry name" value="TRANSMEMBRANE PROTEIN"/>
    <property type="match status" value="1"/>
</dbReference>
<evidence type="ECO:0000256" key="8">
    <source>
        <dbReference type="SAM" id="Phobius"/>
    </source>
</evidence>
<keyword evidence="7 8" id="KW-0472">Membrane</keyword>
<evidence type="ECO:0000256" key="7">
    <source>
        <dbReference type="ARBA" id="ARBA00023136"/>
    </source>
</evidence>
<feature type="transmembrane region" description="Helical" evidence="8">
    <location>
        <begin position="34"/>
        <end position="56"/>
    </location>
</feature>
<gene>
    <name evidence="9" type="ORF">UR61_C0040G0007</name>
</gene>
<dbReference type="Proteomes" id="UP000033866">
    <property type="component" value="Unassembled WGS sequence"/>
</dbReference>
<evidence type="ECO:0000313" key="10">
    <source>
        <dbReference type="Proteomes" id="UP000033866"/>
    </source>
</evidence>
<protein>
    <recommendedName>
        <fullName evidence="11">Permease</fullName>
    </recommendedName>
</protein>
<keyword evidence="6 8" id="KW-1133">Transmembrane helix</keyword>